<dbReference type="InterPro" id="IPR012338">
    <property type="entry name" value="Beta-lactam/transpept-like"/>
</dbReference>
<accession>A0A0G4HTJ9</accession>
<organism evidence="3">
    <name type="scientific">Chromera velia CCMP2878</name>
    <dbReference type="NCBI Taxonomy" id="1169474"/>
    <lineage>
        <taxon>Eukaryota</taxon>
        <taxon>Sar</taxon>
        <taxon>Alveolata</taxon>
        <taxon>Colpodellida</taxon>
        <taxon>Chromeraceae</taxon>
        <taxon>Chromera</taxon>
    </lineage>
</organism>
<feature type="signal peptide" evidence="1">
    <location>
        <begin position="1"/>
        <end position="22"/>
    </location>
</feature>
<dbReference type="AlphaFoldDB" id="A0A0G4HTJ9"/>
<proteinExistence type="predicted"/>
<dbReference type="PhylomeDB" id="A0A0G4HTJ9"/>
<evidence type="ECO:0000259" key="2">
    <source>
        <dbReference type="Pfam" id="PF00144"/>
    </source>
</evidence>
<evidence type="ECO:0000313" key="3">
    <source>
        <dbReference type="EMBL" id="CEM47725.1"/>
    </source>
</evidence>
<dbReference type="SUPFAM" id="SSF56601">
    <property type="entry name" value="beta-lactamase/transpeptidase-like"/>
    <property type="match status" value="1"/>
</dbReference>
<dbReference type="Pfam" id="PF00144">
    <property type="entry name" value="Beta-lactamase"/>
    <property type="match status" value="1"/>
</dbReference>
<dbReference type="EMBL" id="CDMZ01003826">
    <property type="protein sequence ID" value="CEM47725.1"/>
    <property type="molecule type" value="Genomic_DNA"/>
</dbReference>
<dbReference type="InterPro" id="IPR050491">
    <property type="entry name" value="AmpC-like"/>
</dbReference>
<dbReference type="Gene3D" id="3.40.710.10">
    <property type="entry name" value="DD-peptidase/beta-lactamase superfamily"/>
    <property type="match status" value="1"/>
</dbReference>
<protein>
    <recommendedName>
        <fullName evidence="2">Beta-lactamase-related domain-containing protein</fullName>
    </recommendedName>
</protein>
<feature type="domain" description="Beta-lactamase-related" evidence="2">
    <location>
        <begin position="78"/>
        <end position="422"/>
    </location>
</feature>
<keyword evidence="1" id="KW-0732">Signal</keyword>
<gene>
    <name evidence="3" type="ORF">Cvel_8494</name>
</gene>
<evidence type="ECO:0000256" key="1">
    <source>
        <dbReference type="SAM" id="SignalP"/>
    </source>
</evidence>
<reference evidence="3" key="1">
    <citation type="submission" date="2014-11" db="EMBL/GenBank/DDBJ databases">
        <authorList>
            <person name="Otto D Thomas"/>
            <person name="Naeem Raeece"/>
        </authorList>
    </citation>
    <scope>NUCLEOTIDE SEQUENCE</scope>
</reference>
<dbReference type="InterPro" id="IPR001466">
    <property type="entry name" value="Beta-lactam-related"/>
</dbReference>
<name>A0A0G4HTJ9_9ALVE</name>
<dbReference type="VEuPathDB" id="CryptoDB:Cvel_8494"/>
<dbReference type="PANTHER" id="PTHR46825">
    <property type="entry name" value="D-ALANYL-D-ALANINE-CARBOXYPEPTIDASE/ENDOPEPTIDASE AMPH"/>
    <property type="match status" value="1"/>
</dbReference>
<feature type="chain" id="PRO_5005191954" description="Beta-lactamase-related domain-containing protein" evidence="1">
    <location>
        <begin position="23"/>
        <end position="449"/>
    </location>
</feature>
<sequence>MVLAQFFPLFLSLGLSVAQVGAQLTSNTSCPVPVTSCPLNFNRTLDFIFRSRNRGYGGVTMSVSHIDEAGNINTIFEGASGLRSTPINDPIRTTDTYEIASVTKLMTAAQLLILQERGLLSLDDKVTSILPWLPKDLHVFNGTNYSNNITVGQLLRHSSGLPDYFYDGPKQRRVLPTTGKEMNANDFVHWAYNYVNNSFWEENEYMDPKVIMTFVPALDTHFPPGGPRKDGNPPYHYSDSNFVLSGLIIENVTGLSLGNAFRRDIWNPLGMNSTFMRWTEGEEWLSRPEVRLSERYTLRDPTYVDNHSITRAKGESSDWAGGGVASTNKDLTRFMSGLVSGWLLKPESLDTMLSWRETRKNSTRLYGLGTFGWDLLYEEKKEAGLIEEGAEPVVDLLGHDGWGNAFAYFYTPLRVAFTGTLNNADSRNLFVEVIRYGVKQLLPCACSDA</sequence>
<dbReference type="PANTHER" id="PTHR46825:SF9">
    <property type="entry name" value="BETA-LACTAMASE-RELATED DOMAIN-CONTAINING PROTEIN"/>
    <property type="match status" value="1"/>
</dbReference>